<organism evidence="1 2">
    <name type="scientific">Mycoplasma anserisalpingitidis</name>
    <dbReference type="NCBI Taxonomy" id="519450"/>
    <lineage>
        <taxon>Bacteria</taxon>
        <taxon>Bacillati</taxon>
        <taxon>Mycoplasmatota</taxon>
        <taxon>Mollicutes</taxon>
        <taxon>Mycoplasmataceae</taxon>
        <taxon>Mycoplasma</taxon>
    </lineage>
</organism>
<dbReference type="KEGG" id="mans:FRW55_02950"/>
<name>A0A5B8J7F4_9MOLU</name>
<keyword evidence="2" id="KW-1185">Reference proteome</keyword>
<gene>
    <name evidence="1" type="ORF">FRW55_02950</name>
</gene>
<dbReference type="OrthoDB" id="9868644at2"/>
<accession>A0A5B8J7F4</accession>
<evidence type="ECO:0000313" key="1">
    <source>
        <dbReference type="EMBL" id="QDY87096.1"/>
    </source>
</evidence>
<evidence type="ECO:0000313" key="2">
    <source>
        <dbReference type="Proteomes" id="UP000318927"/>
    </source>
</evidence>
<dbReference type="AlphaFoldDB" id="A0A5B8J7F4"/>
<dbReference type="Proteomes" id="UP000318927">
    <property type="component" value="Chromosome"/>
</dbReference>
<dbReference type="EMBL" id="CP042295">
    <property type="protein sequence ID" value="QDY87096.1"/>
    <property type="molecule type" value="Genomic_DNA"/>
</dbReference>
<dbReference type="RefSeq" id="WP_146368660.1">
    <property type="nucleotide sequence ID" value="NZ_CP042295.1"/>
</dbReference>
<reference evidence="1 2" key="1">
    <citation type="journal article" date="2019" name="Microbiol. Resour. Announc.">
        <title>Complete Genome Sequences of Three Mycoplasma anserisalpingitis (Mycoplasma sp. 1220) Strains.</title>
        <authorList>
            <person name="Grozner D."/>
            <person name="Forro B."/>
            <person name="Kovacs A.B."/>
            <person name="Marton S."/>
            <person name="Banyai K."/>
            <person name="Kreizinger Z."/>
            <person name="Sulyok K.M."/>
            <person name="Gyuranecz M."/>
        </authorList>
    </citation>
    <scope>NUCLEOTIDE SEQUENCE [LARGE SCALE GENOMIC DNA]</scope>
    <source>
        <strain evidence="1 2">ATCC:BAA-2147</strain>
    </source>
</reference>
<dbReference type="NCBIfam" id="NF045994">
    <property type="entry name" value="MAG4530_fam"/>
    <property type="match status" value="1"/>
</dbReference>
<proteinExistence type="predicted"/>
<protein>
    <submittedName>
        <fullName evidence="1">Uncharacterized protein</fullName>
    </submittedName>
</protein>
<sequence>MKTLKDFLIKMSNNNLAVTGSYSYILNFPRLNFQYNDIDYISVGSVKHINFDDNENLILYLNDEFVQKGIFNKTVDFEIFYLSVVPEKYTVVKHGIKTVNKQWCFISKLFQLIRLFCNNSNKEKLTKVLNDLLIISNDLSIKLSRYRKRTIQKNLDIILISSSFLWFYKPSTAIKIELSKTNFYKLIAWIRTKASKKKTKVLERYVKLIFWSTKTTTLLNKIKKFINNPSLFIDDFYKFNNNTLLDLHKIHQKFDDTTKIKNYMNSFKMNFKNYKHCKIYFDCFSQIQHEDNFLDIRKMMFISIFKEN</sequence>